<keyword evidence="1" id="KW-0472">Membrane</keyword>
<keyword evidence="1" id="KW-1133">Transmembrane helix</keyword>
<keyword evidence="4" id="KW-1185">Reference proteome</keyword>
<feature type="transmembrane region" description="Helical" evidence="1">
    <location>
        <begin position="109"/>
        <end position="131"/>
    </location>
</feature>
<feature type="transmembrane region" description="Helical" evidence="1">
    <location>
        <begin position="76"/>
        <end position="94"/>
    </location>
</feature>
<dbReference type="Proteomes" id="UP001229955">
    <property type="component" value="Chromosome"/>
</dbReference>
<sequence>MFDALTPILLGVLLGLRHATDADHVVAVTTIVARERSLARAAWVGAVWGVGHTLTLVLLGGAIIAFRIVIPPRIGLGLEFGVAIMLIGLGYSNIRRSNDDAAPKLSRPLLVGVVHGLAGSAAVALLVLATIREPLAAAAYLLMFGLGTILGMMLVTAILAVPALYAGNRVHRMRVGVRVAAGALSIVFGVLLARELIVDGGLFSAVPTWEPH</sequence>
<feature type="transmembrane region" description="Helical" evidence="1">
    <location>
        <begin position="175"/>
        <end position="193"/>
    </location>
</feature>
<dbReference type="EMBL" id="CP130612">
    <property type="protein sequence ID" value="WKW11145.1"/>
    <property type="molecule type" value="Genomic_DNA"/>
</dbReference>
<gene>
    <name evidence="2" type="ORF">Strain138_000380</name>
    <name evidence="3" type="ORF">Strain318_000380</name>
</gene>
<evidence type="ECO:0000313" key="4">
    <source>
        <dbReference type="Proteomes" id="UP001229955"/>
    </source>
</evidence>
<accession>A0AA49Q4D8</accession>
<evidence type="ECO:0000313" key="3">
    <source>
        <dbReference type="EMBL" id="WKW14055.1"/>
    </source>
</evidence>
<accession>A0AA49Q7G4</accession>
<dbReference type="AlphaFoldDB" id="A0AA49Q4D8"/>
<name>A0AA49Q4D8_9BACT</name>
<dbReference type="RefSeq" id="WP_367886847.1">
    <property type="nucleotide sequence ID" value="NZ_CP130612.1"/>
</dbReference>
<reference evidence="2" key="1">
    <citation type="submission" date="2023-07" db="EMBL/GenBank/DDBJ databases">
        <authorList>
            <person name="Haufschild T."/>
            <person name="Kallscheuer N."/>
            <person name="Hammer J."/>
            <person name="Kohn T."/>
            <person name="Kabuu M."/>
            <person name="Jogler M."/>
            <person name="Wohfarth N."/>
            <person name="Heuer A."/>
            <person name="Rohde M."/>
            <person name="van Teeseling M.C.F."/>
            <person name="Jogler C."/>
        </authorList>
    </citation>
    <scope>NUCLEOTIDE SEQUENCE</scope>
    <source>
        <strain evidence="2">Strain 138</strain>
        <strain evidence="3">Strain 318</strain>
    </source>
</reference>
<evidence type="ECO:0000256" key="1">
    <source>
        <dbReference type="SAM" id="Phobius"/>
    </source>
</evidence>
<dbReference type="PANTHER" id="PTHR33876:SF4">
    <property type="entry name" value="CHLOROPLAST PROTEIN FOR GROWTH AND FERTILITY 2"/>
    <property type="match status" value="1"/>
</dbReference>
<dbReference type="InterPro" id="IPR052776">
    <property type="entry name" value="Chloro_ReproSupport/MetalTrans"/>
</dbReference>
<feature type="transmembrane region" description="Helical" evidence="1">
    <location>
        <begin position="43"/>
        <end position="69"/>
    </location>
</feature>
<feature type="transmembrane region" description="Helical" evidence="1">
    <location>
        <begin position="138"/>
        <end position="163"/>
    </location>
</feature>
<organism evidence="2">
    <name type="scientific">Pseudogemmatithrix spongiicola</name>
    <dbReference type="NCBI Taxonomy" id="3062599"/>
    <lineage>
        <taxon>Bacteria</taxon>
        <taxon>Pseudomonadati</taxon>
        <taxon>Gemmatimonadota</taxon>
        <taxon>Gemmatimonadia</taxon>
        <taxon>Gemmatimonadales</taxon>
        <taxon>Gemmatimonadaceae</taxon>
        <taxon>Pseudogemmatithrix</taxon>
    </lineage>
</organism>
<dbReference type="KEGG" id="pspc:Strain318_000380"/>
<keyword evidence="1" id="KW-0812">Transmembrane</keyword>
<evidence type="ECO:0000313" key="2">
    <source>
        <dbReference type="EMBL" id="WKW11145.1"/>
    </source>
</evidence>
<protein>
    <submittedName>
        <fullName evidence="2">HupE/UreJ family protein</fullName>
    </submittedName>
</protein>
<dbReference type="PANTHER" id="PTHR33876">
    <property type="entry name" value="UNNAMED PRODUCT"/>
    <property type="match status" value="1"/>
</dbReference>
<dbReference type="EMBL" id="CP130613">
    <property type="protein sequence ID" value="WKW14055.1"/>
    <property type="molecule type" value="Genomic_DNA"/>
</dbReference>
<proteinExistence type="predicted"/>